<keyword evidence="2" id="KW-1185">Reference proteome</keyword>
<evidence type="ECO:0000313" key="2">
    <source>
        <dbReference type="Proteomes" id="UP000188145"/>
    </source>
</evidence>
<dbReference type="EMBL" id="CP019606">
    <property type="protein sequence ID" value="AQP46698.1"/>
    <property type="molecule type" value="Genomic_DNA"/>
</dbReference>
<proteinExistence type="predicted"/>
<dbReference type="AlphaFoldDB" id="A0A1Q2CKR3"/>
<organism evidence="1 2">
    <name type="scientific">Tessaracoccus aquimaris</name>
    <dbReference type="NCBI Taxonomy" id="1332264"/>
    <lineage>
        <taxon>Bacteria</taxon>
        <taxon>Bacillati</taxon>
        <taxon>Actinomycetota</taxon>
        <taxon>Actinomycetes</taxon>
        <taxon>Propionibacteriales</taxon>
        <taxon>Propionibacteriaceae</taxon>
        <taxon>Tessaracoccus</taxon>
    </lineage>
</organism>
<name>A0A1Q2CKR3_9ACTN</name>
<reference evidence="2" key="1">
    <citation type="submission" date="2017-02" db="EMBL/GenBank/DDBJ databases">
        <title>Tessaracoccus aquaemaris sp. nov., isolated from the intestine of a Korean rockfish, Sebastes schlegelii, in a marine aquaculture pond.</title>
        <authorList>
            <person name="Tak E.J."/>
            <person name="Bae J.-W."/>
        </authorList>
    </citation>
    <scope>NUCLEOTIDE SEQUENCE [LARGE SCALE GENOMIC DNA]</scope>
    <source>
        <strain evidence="2">NSG39</strain>
    </source>
</reference>
<dbReference type="KEGG" id="tes:BW730_03300"/>
<protein>
    <submittedName>
        <fullName evidence="1">Uncharacterized protein</fullName>
    </submittedName>
</protein>
<gene>
    <name evidence="1" type="ORF">BW730_03300</name>
</gene>
<accession>A0A1Q2CKR3</accession>
<sequence length="112" mass="11554">MHPTEAAWARHLIGYGASFGASPSVAQRLRWLDYLGSATAGKECGCGTCPSVELVGADGVTPSGPSCYVLEGGTRDLLVLLHVIDDRPAYLEGAPSPGLSIPEFPELGAVAT</sequence>
<evidence type="ECO:0000313" key="1">
    <source>
        <dbReference type="EMBL" id="AQP46698.1"/>
    </source>
</evidence>
<dbReference type="Proteomes" id="UP000188145">
    <property type="component" value="Chromosome"/>
</dbReference>